<sequence>MLVSESTVSIEGLVNQIFSSRQITRSDQRVLMSLLLSKNDLSLEEHSYIDQVFERLRRGLIHVVD</sequence>
<dbReference type="EMBL" id="JADEWU010000066">
    <property type="protein sequence ID" value="MBE9145705.1"/>
    <property type="molecule type" value="Genomic_DNA"/>
</dbReference>
<organism evidence="1 2">
    <name type="scientific">Planktothrix mougeotii LEGE 06226</name>
    <dbReference type="NCBI Taxonomy" id="1828728"/>
    <lineage>
        <taxon>Bacteria</taxon>
        <taxon>Bacillati</taxon>
        <taxon>Cyanobacteriota</taxon>
        <taxon>Cyanophyceae</taxon>
        <taxon>Oscillatoriophycideae</taxon>
        <taxon>Oscillatoriales</taxon>
        <taxon>Microcoleaceae</taxon>
        <taxon>Planktothrix</taxon>
    </lineage>
</organism>
<dbReference type="Proteomes" id="UP000640725">
    <property type="component" value="Unassembled WGS sequence"/>
</dbReference>
<protein>
    <submittedName>
        <fullName evidence="1">Uncharacterized protein</fullName>
    </submittedName>
</protein>
<reference evidence="1 2" key="1">
    <citation type="submission" date="2020-10" db="EMBL/GenBank/DDBJ databases">
        <authorList>
            <person name="Castelo-Branco R."/>
            <person name="Eusebio N."/>
            <person name="Adriana R."/>
            <person name="Vieira A."/>
            <person name="Brugerolle De Fraissinette N."/>
            <person name="Rezende De Castro R."/>
            <person name="Schneider M.P."/>
            <person name="Vasconcelos V."/>
            <person name="Leao P.N."/>
        </authorList>
    </citation>
    <scope>NUCLEOTIDE SEQUENCE [LARGE SCALE GENOMIC DNA]</scope>
    <source>
        <strain evidence="1 2">LEGE 06226</strain>
    </source>
</reference>
<proteinExistence type="predicted"/>
<accession>A0ABR9UGX1</accession>
<name>A0ABR9UGX1_9CYAN</name>
<dbReference type="RefSeq" id="WP_190523427.1">
    <property type="nucleotide sequence ID" value="NZ_JADEWU010000066.1"/>
</dbReference>
<keyword evidence="2" id="KW-1185">Reference proteome</keyword>
<evidence type="ECO:0000313" key="2">
    <source>
        <dbReference type="Proteomes" id="UP000640725"/>
    </source>
</evidence>
<evidence type="ECO:0000313" key="1">
    <source>
        <dbReference type="EMBL" id="MBE9145705.1"/>
    </source>
</evidence>
<gene>
    <name evidence="1" type="ORF">IQ236_21165</name>
</gene>
<comment type="caution">
    <text evidence="1">The sequence shown here is derived from an EMBL/GenBank/DDBJ whole genome shotgun (WGS) entry which is preliminary data.</text>
</comment>